<name>A0A177NNB8_9GAMM</name>
<accession>A0A177NNB8</accession>
<feature type="transmembrane region" description="Helical" evidence="1">
    <location>
        <begin position="298"/>
        <end position="317"/>
    </location>
</feature>
<keyword evidence="1" id="KW-0812">Transmembrane</keyword>
<gene>
    <name evidence="2" type="ORF">A1507_08185</name>
</gene>
<proteinExistence type="predicted"/>
<evidence type="ECO:0000313" key="3">
    <source>
        <dbReference type="Proteomes" id="UP000077857"/>
    </source>
</evidence>
<reference evidence="2 3" key="1">
    <citation type="submission" date="2016-03" db="EMBL/GenBank/DDBJ databases">
        <authorList>
            <person name="Ploux O."/>
        </authorList>
    </citation>
    <scope>NUCLEOTIDE SEQUENCE [LARGE SCALE GENOMIC DNA]</scope>
    <source>
        <strain evidence="2 3">R-45378</strain>
    </source>
</reference>
<comment type="caution">
    <text evidence="2">The sequence shown here is derived from an EMBL/GenBank/DDBJ whole genome shotgun (WGS) entry which is preliminary data.</text>
</comment>
<sequence>MKSVIQFLVILATLAGMIILAFFLKSTDEGNTSASIYYGILAILIISAFILLFRWDKRRVQKEEFELRQRVDARVRVALNSKHPVEFYAKQSQFAFLVFIFILSLGSIYLGVYLLSDLPATEWLPGAAFLSGGILFSVTSIVSGRRLIGRPVIRLDLRGVKHFRFGFIPWSEVTDIFLQTVVIKGNQVFSLRVATVNKSIYLARLPRWLRVFHKLEPGGLSLPLPLSEEDARIVDGVAKGYANHTGARTIEQTISRKVVDEISSLQTSQQRMKRLQELMTETSGEFEKRRQEISRTNVLYNVILILGVIAIFVGAWVKSKPR</sequence>
<feature type="transmembrane region" description="Helical" evidence="1">
    <location>
        <begin position="94"/>
        <end position="115"/>
    </location>
</feature>
<dbReference type="Proteomes" id="UP000077857">
    <property type="component" value="Unassembled WGS sequence"/>
</dbReference>
<dbReference type="EMBL" id="LUUJ01000053">
    <property type="protein sequence ID" value="OAI19044.1"/>
    <property type="molecule type" value="Genomic_DNA"/>
</dbReference>
<feature type="transmembrane region" description="Helical" evidence="1">
    <location>
        <begin position="127"/>
        <end position="148"/>
    </location>
</feature>
<protein>
    <submittedName>
        <fullName evidence="2">Uncharacterized protein</fullName>
    </submittedName>
</protein>
<keyword evidence="1" id="KW-0472">Membrane</keyword>
<keyword evidence="1" id="KW-1133">Transmembrane helix</keyword>
<evidence type="ECO:0000313" key="2">
    <source>
        <dbReference type="EMBL" id="OAI19044.1"/>
    </source>
</evidence>
<dbReference type="OrthoDB" id="9932285at2"/>
<dbReference type="AlphaFoldDB" id="A0A177NNB8"/>
<evidence type="ECO:0000256" key="1">
    <source>
        <dbReference type="SAM" id="Phobius"/>
    </source>
</evidence>
<organism evidence="2 3">
    <name type="scientific">Methylomonas koyamae</name>
    <dbReference type="NCBI Taxonomy" id="702114"/>
    <lineage>
        <taxon>Bacteria</taxon>
        <taxon>Pseudomonadati</taxon>
        <taxon>Pseudomonadota</taxon>
        <taxon>Gammaproteobacteria</taxon>
        <taxon>Methylococcales</taxon>
        <taxon>Methylococcaceae</taxon>
        <taxon>Methylomonas</taxon>
    </lineage>
</organism>
<feature type="transmembrane region" description="Helical" evidence="1">
    <location>
        <begin position="36"/>
        <end position="53"/>
    </location>
</feature>
<feature type="transmembrane region" description="Helical" evidence="1">
    <location>
        <begin position="7"/>
        <end position="24"/>
    </location>
</feature>
<dbReference type="RefSeq" id="WP_064039758.1">
    <property type="nucleotide sequence ID" value="NZ_LUUJ01000053.1"/>
</dbReference>